<dbReference type="Proteomes" id="UP001499988">
    <property type="component" value="Unassembled WGS sequence"/>
</dbReference>
<evidence type="ECO:0008006" key="3">
    <source>
        <dbReference type="Google" id="ProtNLM"/>
    </source>
</evidence>
<evidence type="ECO:0000313" key="1">
    <source>
        <dbReference type="EMBL" id="GAA4886196.1"/>
    </source>
</evidence>
<dbReference type="EMBL" id="BAABJZ010000063">
    <property type="protein sequence ID" value="GAA4886196.1"/>
    <property type="molecule type" value="Genomic_DNA"/>
</dbReference>
<proteinExistence type="predicted"/>
<dbReference type="RefSeq" id="WP_345335182.1">
    <property type="nucleotide sequence ID" value="NZ_BAABJZ010000063.1"/>
</dbReference>
<evidence type="ECO:0000313" key="2">
    <source>
        <dbReference type="Proteomes" id="UP001499988"/>
    </source>
</evidence>
<gene>
    <name evidence="1" type="ORF">GCM10023333_19450</name>
</gene>
<reference evidence="2" key="1">
    <citation type="journal article" date="2019" name="Int. J. Syst. Evol. Microbiol.">
        <title>The Global Catalogue of Microorganisms (GCM) 10K type strain sequencing project: providing services to taxonomists for standard genome sequencing and annotation.</title>
        <authorList>
            <consortium name="The Broad Institute Genomics Platform"/>
            <consortium name="The Broad Institute Genome Sequencing Center for Infectious Disease"/>
            <person name="Wu L."/>
            <person name="Ma J."/>
        </authorList>
    </citation>
    <scope>NUCLEOTIDE SEQUENCE [LARGE SCALE GENOMIC DNA]</scope>
    <source>
        <strain evidence="2">JCM 18401</strain>
    </source>
</reference>
<accession>A0ABP9EV08</accession>
<protein>
    <recommendedName>
        <fullName evidence="3">FidL-like membrane protein</fullName>
    </recommendedName>
</protein>
<name>A0ABP9EV08_9GAMM</name>
<organism evidence="1 2">
    <name type="scientific">Ferrimonas pelagia</name>
    <dbReference type="NCBI Taxonomy" id="1177826"/>
    <lineage>
        <taxon>Bacteria</taxon>
        <taxon>Pseudomonadati</taxon>
        <taxon>Pseudomonadota</taxon>
        <taxon>Gammaproteobacteria</taxon>
        <taxon>Alteromonadales</taxon>
        <taxon>Ferrimonadaceae</taxon>
        <taxon>Ferrimonas</taxon>
    </lineage>
</organism>
<keyword evidence="2" id="KW-1185">Reference proteome</keyword>
<sequence>MTNKLRAGLLLVLLMIIALGHWLRPEAPYLRLNCHNELYDSTQPTAGMEAYMVADYVFFNDSARIYYRYFSISGDAIASLILSGTRDNRDTDRLLLSMDQFTQQVHITDQPLPAQLRQMLNTIERNMDDRGIHPIRMQVLERHHEHSAIIVQFEPSQAVGSCVYSD</sequence>
<comment type="caution">
    <text evidence="1">The sequence shown here is derived from an EMBL/GenBank/DDBJ whole genome shotgun (WGS) entry which is preliminary data.</text>
</comment>